<proteinExistence type="predicted"/>
<dbReference type="InterPro" id="IPR003593">
    <property type="entry name" value="AAA+_ATPase"/>
</dbReference>
<dbReference type="CDD" id="cd03221">
    <property type="entry name" value="ABCF_EF-3"/>
    <property type="match status" value="2"/>
</dbReference>
<evidence type="ECO:0000313" key="6">
    <source>
        <dbReference type="EMBL" id="OEH83385.1"/>
    </source>
</evidence>
<evidence type="ECO:0000313" key="7">
    <source>
        <dbReference type="Proteomes" id="UP000095256"/>
    </source>
</evidence>
<dbReference type="SUPFAM" id="SSF52540">
    <property type="entry name" value="P-loop containing nucleoside triphosphate hydrolases"/>
    <property type="match status" value="2"/>
</dbReference>
<dbReference type="InterPro" id="IPR017871">
    <property type="entry name" value="ABC_transporter-like_CS"/>
</dbReference>
<dbReference type="Gene3D" id="3.40.50.300">
    <property type="entry name" value="P-loop containing nucleotide triphosphate hydrolases"/>
    <property type="match status" value="3"/>
</dbReference>
<dbReference type="InterPro" id="IPR050611">
    <property type="entry name" value="ABCF"/>
</dbReference>
<gene>
    <name evidence="6" type="ORF">BCR26_10005</name>
</gene>
<dbReference type="RefSeq" id="WP_069697679.1">
    <property type="nucleotide sequence ID" value="NZ_JAGGMA010000017.1"/>
</dbReference>
<evidence type="ECO:0000256" key="2">
    <source>
        <dbReference type="ARBA" id="ARBA00022741"/>
    </source>
</evidence>
<dbReference type="OrthoDB" id="9760950at2"/>
<dbReference type="NCBIfam" id="NF000355">
    <property type="entry name" value="ribo_prot_ABC_F"/>
    <property type="match status" value="1"/>
</dbReference>
<keyword evidence="1" id="KW-0677">Repeat</keyword>
<dbReference type="Proteomes" id="UP000095256">
    <property type="component" value="Unassembled WGS sequence"/>
</dbReference>
<dbReference type="InterPro" id="IPR003439">
    <property type="entry name" value="ABC_transporter-like_ATP-bd"/>
</dbReference>
<keyword evidence="7" id="KW-1185">Reference proteome</keyword>
<evidence type="ECO:0000256" key="4">
    <source>
        <dbReference type="SAM" id="MobiDB-lite"/>
    </source>
</evidence>
<sequence>MSIELNNIVMSFGARELFSTEHLFITAGSRIGIVGDNGSGKSTLLALIEGKVTPDKGTITRHEEVSMIRQLIDDTTTNSGGEQTKQRIRDALSSNKGILLADEPTNHLDEKGIAFLERKLADYQGTLLVVSHNRSFLNETVDNILEIQQGKLTLFEGNYEAYLTQKEQLEREQARAYEKYQKERQQIKKAMRAVSNQSDQTRKAPRRMGNSEARLHKMGDQRAKKNLDNKVKALNTRLGQLEKIEKPKTKKELVIPLTTAQKIHRKVMIEANHFNLSLGKKRLFSDAEFKLFTGSKTALTGINGSGKTSLFKEIISKNASITYAHGVKIGYFSQTFENLINDQTVFENVSRQSVHEEQRVRDLLAHMQFRGESIFNEIATLSGGERSKVAISQLLLGDYNLLLLDEPTNHLDISSINVLEEALCAYQGTILFISHDQQFIGNVATKKWKIENKKVKGTQKQLTNSENQKAQEKLVLENRKTTLMSDLSFADEHKKRVLEEELQKVLLQLKQVTESG</sequence>
<evidence type="ECO:0000256" key="1">
    <source>
        <dbReference type="ARBA" id="ARBA00022737"/>
    </source>
</evidence>
<feature type="region of interest" description="Disordered" evidence="4">
    <location>
        <begin position="189"/>
        <end position="211"/>
    </location>
</feature>
<evidence type="ECO:0000256" key="3">
    <source>
        <dbReference type="ARBA" id="ARBA00022840"/>
    </source>
</evidence>
<dbReference type="PROSITE" id="PS50893">
    <property type="entry name" value="ABC_TRANSPORTER_2"/>
    <property type="match status" value="1"/>
</dbReference>
<name>A0A1E5KZX9_9ENTE</name>
<dbReference type="STRING" id="762845.BCR26_10005"/>
<dbReference type="GO" id="GO:0005524">
    <property type="term" value="F:ATP binding"/>
    <property type="evidence" value="ECO:0007669"/>
    <property type="project" value="UniProtKB-KW"/>
</dbReference>
<dbReference type="InterPro" id="IPR032781">
    <property type="entry name" value="ABC_tran_Xtn"/>
</dbReference>
<organism evidence="6 7">
    <name type="scientific">Enterococcus rivorum</name>
    <dbReference type="NCBI Taxonomy" id="762845"/>
    <lineage>
        <taxon>Bacteria</taxon>
        <taxon>Bacillati</taxon>
        <taxon>Bacillota</taxon>
        <taxon>Bacilli</taxon>
        <taxon>Lactobacillales</taxon>
        <taxon>Enterococcaceae</taxon>
        <taxon>Enterococcus</taxon>
    </lineage>
</organism>
<protein>
    <recommendedName>
        <fullName evidence="5">ABC transporter domain-containing protein</fullName>
    </recommendedName>
</protein>
<dbReference type="PROSITE" id="PS00211">
    <property type="entry name" value="ABC_TRANSPORTER_1"/>
    <property type="match status" value="1"/>
</dbReference>
<dbReference type="InterPro" id="IPR027417">
    <property type="entry name" value="P-loop_NTPase"/>
</dbReference>
<dbReference type="Pfam" id="PF00005">
    <property type="entry name" value="ABC_tran"/>
    <property type="match status" value="2"/>
</dbReference>
<dbReference type="AlphaFoldDB" id="A0A1E5KZX9"/>
<dbReference type="Pfam" id="PF12848">
    <property type="entry name" value="ABC_tran_Xtn"/>
    <property type="match status" value="1"/>
</dbReference>
<dbReference type="PANTHER" id="PTHR19211">
    <property type="entry name" value="ATP-BINDING TRANSPORT PROTEIN-RELATED"/>
    <property type="match status" value="1"/>
</dbReference>
<keyword evidence="2" id="KW-0547">Nucleotide-binding</keyword>
<dbReference type="PANTHER" id="PTHR19211:SF100">
    <property type="entry name" value="RIBOSOME PROTECTION PROTEIN VMLR"/>
    <property type="match status" value="1"/>
</dbReference>
<accession>A0A1E5KZX9</accession>
<evidence type="ECO:0000259" key="5">
    <source>
        <dbReference type="PROSITE" id="PS50893"/>
    </source>
</evidence>
<keyword evidence="3" id="KW-0067">ATP-binding</keyword>
<dbReference type="GO" id="GO:0016887">
    <property type="term" value="F:ATP hydrolysis activity"/>
    <property type="evidence" value="ECO:0007669"/>
    <property type="project" value="InterPro"/>
</dbReference>
<dbReference type="SMART" id="SM00382">
    <property type="entry name" value="AAA"/>
    <property type="match status" value="2"/>
</dbReference>
<reference evidence="6 7" key="1">
    <citation type="submission" date="2016-09" db="EMBL/GenBank/DDBJ databases">
        <authorList>
            <person name="Capua I."/>
            <person name="De Benedictis P."/>
            <person name="Joannis T."/>
            <person name="Lombin L.H."/>
            <person name="Cattoli G."/>
        </authorList>
    </citation>
    <scope>NUCLEOTIDE SEQUENCE [LARGE SCALE GENOMIC DNA]</scope>
    <source>
        <strain evidence="6 7">LMG 25899</strain>
    </source>
</reference>
<feature type="domain" description="ABC transporter" evidence="5">
    <location>
        <begin position="3"/>
        <end position="477"/>
    </location>
</feature>
<dbReference type="EMBL" id="MIEK01000008">
    <property type="protein sequence ID" value="OEH83385.1"/>
    <property type="molecule type" value="Genomic_DNA"/>
</dbReference>
<comment type="caution">
    <text evidence="6">The sequence shown here is derived from an EMBL/GenBank/DDBJ whole genome shotgun (WGS) entry which is preliminary data.</text>
</comment>